<protein>
    <submittedName>
        <fullName evidence="1">Uncharacterized protein</fullName>
    </submittedName>
</protein>
<accession>A0AAE0SXA7</accession>
<comment type="caution">
    <text evidence="1">The sequence shown here is derived from an EMBL/GenBank/DDBJ whole genome shotgun (WGS) entry which is preliminary data.</text>
</comment>
<sequence>MYYISTVIGYCCNEVLTLFVHYVNPLLDTVSRLSQFAIEVNPLLNTASSLSRFDIEVIPPLDTASSLSRFDIEVIPPLDTASSFSYVDIEVIPPLDTASSLTPFDIDFNILVHTFRIHSGSGIQLFHNINSTILSKDEKKLAWTYLVMKKTYG</sequence>
<dbReference type="AlphaFoldDB" id="A0AAE0SXA7"/>
<keyword evidence="2" id="KW-1185">Reference proteome</keyword>
<reference evidence="1" key="2">
    <citation type="journal article" date="2021" name="Genome Biol. Evol.">
        <title>Developing a high-quality reference genome for a parasitic bivalve with doubly uniparental inheritance (Bivalvia: Unionida).</title>
        <authorList>
            <person name="Smith C.H."/>
        </authorList>
    </citation>
    <scope>NUCLEOTIDE SEQUENCE</scope>
    <source>
        <strain evidence="1">CHS0354</strain>
        <tissue evidence="1">Mantle</tissue>
    </source>
</reference>
<evidence type="ECO:0000313" key="2">
    <source>
        <dbReference type="Proteomes" id="UP001195483"/>
    </source>
</evidence>
<proteinExistence type="predicted"/>
<reference evidence="1" key="3">
    <citation type="submission" date="2023-05" db="EMBL/GenBank/DDBJ databases">
        <authorList>
            <person name="Smith C.H."/>
        </authorList>
    </citation>
    <scope>NUCLEOTIDE SEQUENCE</scope>
    <source>
        <strain evidence="1">CHS0354</strain>
        <tissue evidence="1">Mantle</tissue>
    </source>
</reference>
<gene>
    <name evidence="1" type="ORF">CHS0354_009823</name>
</gene>
<name>A0AAE0SXA7_9BIVA</name>
<dbReference type="Proteomes" id="UP001195483">
    <property type="component" value="Unassembled WGS sequence"/>
</dbReference>
<reference evidence="1" key="1">
    <citation type="journal article" date="2021" name="Genome Biol. Evol.">
        <title>A High-Quality Reference Genome for a Parasitic Bivalve with Doubly Uniparental Inheritance (Bivalvia: Unionida).</title>
        <authorList>
            <person name="Smith C.H."/>
        </authorList>
    </citation>
    <scope>NUCLEOTIDE SEQUENCE</scope>
    <source>
        <strain evidence="1">CHS0354</strain>
    </source>
</reference>
<evidence type="ECO:0000313" key="1">
    <source>
        <dbReference type="EMBL" id="KAK3599335.1"/>
    </source>
</evidence>
<organism evidence="1 2">
    <name type="scientific">Potamilus streckersoni</name>
    <dbReference type="NCBI Taxonomy" id="2493646"/>
    <lineage>
        <taxon>Eukaryota</taxon>
        <taxon>Metazoa</taxon>
        <taxon>Spiralia</taxon>
        <taxon>Lophotrochozoa</taxon>
        <taxon>Mollusca</taxon>
        <taxon>Bivalvia</taxon>
        <taxon>Autobranchia</taxon>
        <taxon>Heteroconchia</taxon>
        <taxon>Palaeoheterodonta</taxon>
        <taxon>Unionida</taxon>
        <taxon>Unionoidea</taxon>
        <taxon>Unionidae</taxon>
        <taxon>Ambleminae</taxon>
        <taxon>Lampsilini</taxon>
        <taxon>Potamilus</taxon>
    </lineage>
</organism>
<dbReference type="EMBL" id="JAEAOA010000627">
    <property type="protein sequence ID" value="KAK3599335.1"/>
    <property type="molecule type" value="Genomic_DNA"/>
</dbReference>